<dbReference type="CDD" id="cd00180">
    <property type="entry name" value="PKc"/>
    <property type="match status" value="1"/>
</dbReference>
<dbReference type="Gene3D" id="1.10.510.10">
    <property type="entry name" value="Transferase(Phosphotransferase) domain 1"/>
    <property type="match status" value="2"/>
</dbReference>
<dbReference type="SUPFAM" id="SSF56112">
    <property type="entry name" value="Protein kinase-like (PK-like)"/>
    <property type="match status" value="2"/>
</dbReference>
<dbReference type="InParanoid" id="A0A0C3HKP2"/>
<dbReference type="OrthoDB" id="4062651at2759"/>
<dbReference type="AlphaFoldDB" id="A0A0C3HKP2"/>
<dbReference type="GO" id="GO:0005524">
    <property type="term" value="F:ATP binding"/>
    <property type="evidence" value="ECO:0007669"/>
    <property type="project" value="InterPro"/>
</dbReference>
<reference evidence="2 3" key="1">
    <citation type="submission" date="2014-04" db="EMBL/GenBank/DDBJ databases">
        <authorList>
            <consortium name="DOE Joint Genome Institute"/>
            <person name="Kuo A."/>
            <person name="Martino E."/>
            <person name="Perotto S."/>
            <person name="Kohler A."/>
            <person name="Nagy L.G."/>
            <person name="Floudas D."/>
            <person name="Copeland A."/>
            <person name="Barry K.W."/>
            <person name="Cichocki N."/>
            <person name="Veneault-Fourrey C."/>
            <person name="LaButti K."/>
            <person name="Lindquist E.A."/>
            <person name="Lipzen A."/>
            <person name="Lundell T."/>
            <person name="Morin E."/>
            <person name="Murat C."/>
            <person name="Sun H."/>
            <person name="Tunlid A."/>
            <person name="Henrissat B."/>
            <person name="Grigoriev I.V."/>
            <person name="Hibbett D.S."/>
            <person name="Martin F."/>
            <person name="Nordberg H.P."/>
            <person name="Cantor M.N."/>
            <person name="Hua S.X."/>
        </authorList>
    </citation>
    <scope>NUCLEOTIDE SEQUENCE [LARGE SCALE GENOMIC DNA]</scope>
    <source>
        <strain evidence="2 3">Zn</strain>
    </source>
</reference>
<feature type="domain" description="Protein kinase" evidence="1">
    <location>
        <begin position="519"/>
        <end position="914"/>
    </location>
</feature>
<organism evidence="2 3">
    <name type="scientific">Oidiodendron maius (strain Zn)</name>
    <dbReference type="NCBI Taxonomy" id="913774"/>
    <lineage>
        <taxon>Eukaryota</taxon>
        <taxon>Fungi</taxon>
        <taxon>Dikarya</taxon>
        <taxon>Ascomycota</taxon>
        <taxon>Pezizomycotina</taxon>
        <taxon>Leotiomycetes</taxon>
        <taxon>Leotiomycetes incertae sedis</taxon>
        <taxon>Myxotrichaceae</taxon>
        <taxon>Oidiodendron</taxon>
    </lineage>
</organism>
<proteinExistence type="predicted"/>
<dbReference type="HOGENOM" id="CLU_312157_0_0_1"/>
<dbReference type="Gene3D" id="3.30.200.20">
    <property type="entry name" value="Phosphorylase Kinase, domain 1"/>
    <property type="match status" value="1"/>
</dbReference>
<name>A0A0C3HKP2_OIDMZ</name>
<dbReference type="EMBL" id="KN832874">
    <property type="protein sequence ID" value="KIN02912.1"/>
    <property type="molecule type" value="Genomic_DNA"/>
</dbReference>
<reference evidence="3" key="2">
    <citation type="submission" date="2015-01" db="EMBL/GenBank/DDBJ databases">
        <title>Evolutionary Origins and Diversification of the Mycorrhizal Mutualists.</title>
        <authorList>
            <consortium name="DOE Joint Genome Institute"/>
            <consortium name="Mycorrhizal Genomics Consortium"/>
            <person name="Kohler A."/>
            <person name="Kuo A."/>
            <person name="Nagy L.G."/>
            <person name="Floudas D."/>
            <person name="Copeland A."/>
            <person name="Barry K.W."/>
            <person name="Cichocki N."/>
            <person name="Veneault-Fourrey C."/>
            <person name="LaButti K."/>
            <person name="Lindquist E.A."/>
            <person name="Lipzen A."/>
            <person name="Lundell T."/>
            <person name="Morin E."/>
            <person name="Murat C."/>
            <person name="Riley R."/>
            <person name="Ohm R."/>
            <person name="Sun H."/>
            <person name="Tunlid A."/>
            <person name="Henrissat B."/>
            <person name="Grigoriev I.V."/>
            <person name="Hibbett D.S."/>
            <person name="Martin F."/>
        </authorList>
    </citation>
    <scope>NUCLEOTIDE SEQUENCE [LARGE SCALE GENOMIC DNA]</scope>
    <source>
        <strain evidence="3">Zn</strain>
    </source>
</reference>
<dbReference type="Pfam" id="PF00069">
    <property type="entry name" value="Pkinase"/>
    <property type="match status" value="1"/>
</dbReference>
<dbReference type="InterPro" id="IPR011009">
    <property type="entry name" value="Kinase-like_dom_sf"/>
</dbReference>
<dbReference type="STRING" id="913774.A0A0C3HKP2"/>
<gene>
    <name evidence="2" type="ORF">OIDMADRAFT_144075</name>
</gene>
<dbReference type="PROSITE" id="PS50011">
    <property type="entry name" value="PROTEIN_KINASE_DOM"/>
    <property type="match status" value="2"/>
</dbReference>
<evidence type="ECO:0000313" key="3">
    <source>
        <dbReference type="Proteomes" id="UP000054321"/>
    </source>
</evidence>
<dbReference type="GO" id="GO:0004672">
    <property type="term" value="F:protein kinase activity"/>
    <property type="evidence" value="ECO:0007669"/>
    <property type="project" value="InterPro"/>
</dbReference>
<protein>
    <recommendedName>
        <fullName evidence="1">Protein kinase domain-containing protein</fullName>
    </recommendedName>
</protein>
<sequence>MEALQASIENIRFKNANHESRYFIPETALFEVVSKSTVQPSLRSIGAPVHEIEDLTKGILQGARKCFAILVLLNRGKAISGFFRHDSLQESHPDDRLPYTSEALQRIFKEQANSPIIKGFLEKQWEFAIPIMHRNMIFRELETEAILPILDEDPAGEGSMGKAWKIELHPQCHRLPLESHRVVRKQIECSQNNEMTVFRDELKNLSLLMFLEHPNIVQLYCSYIYRRKYNLIFALASGGSLADFLNGQQDAKGPEGSQLLLALADLASAIDAMHNFTSEAFDLRLAGCHHDLAPRNILIHGETFLLADFGLSTFRDAEADSLTTFKEVRGSYVAPECQIFHDGQVKSKNIGRASDIWSFGCILLEVLTHMVWGPVGVVQFRNKRKVQVTPEIEWFRFHRGPDKPNDEVVNWLNDLEVNGEPSCKRLVGLIQEMLSMDPSKRPRSARVLMVLRGISILSFAKSVSQSLDAIYTTSPTADRMLDKMRFESWLFAFTQLVDEIKQNKLENFDFDFSEIVKALKEIDRISEGSKEVVASAKNLQLRLLRYQHAKLVEGLPLYYRSIAKEQLVEMVLQSDDTEQPGGLSTAITKAGEEDMGVLVAFKHLTALAETGRLTDQRDLVLDQKSITHRVDVNIHSLALLETTSERILVEWLRYNGSWADEVIREQLLHRLTSVVGLLHAESTAQIPGSLPCQGIFHDLDERAFGVVYSLPFPRAQPVTLYGLLSAARSPYRPLLEYRFRLAFDICQCIYTFHKVGWLHRSLHSMNILFFPPEGAQKAEWAKEPRILGFSRSRENRLDSFTDGPDDNGQLRKYYHPEYLAHKERYREEFDYYSVGILLLEIGLWTTLSTITDSSHFQDISDEQFRRKIIATRVPQLGVAMGTRYMEATRRCLEGDFVGSPGYFGDGRDALHMSFKNMVIDRIPLIE</sequence>
<dbReference type="InterPro" id="IPR000719">
    <property type="entry name" value="Prot_kinase_dom"/>
</dbReference>
<dbReference type="PANTHER" id="PTHR37542:SF3">
    <property type="entry name" value="PRION-INHIBITION AND PROPAGATION HELO DOMAIN-CONTAINING PROTEIN"/>
    <property type="match status" value="1"/>
</dbReference>
<dbReference type="PANTHER" id="PTHR37542">
    <property type="entry name" value="HELO DOMAIN-CONTAINING PROTEIN-RELATED"/>
    <property type="match status" value="1"/>
</dbReference>
<accession>A0A0C3HKP2</accession>
<feature type="domain" description="Protein kinase" evidence="1">
    <location>
        <begin position="149"/>
        <end position="457"/>
    </location>
</feature>
<keyword evidence="3" id="KW-1185">Reference proteome</keyword>
<dbReference type="Proteomes" id="UP000054321">
    <property type="component" value="Unassembled WGS sequence"/>
</dbReference>
<evidence type="ECO:0000259" key="1">
    <source>
        <dbReference type="PROSITE" id="PS50011"/>
    </source>
</evidence>
<evidence type="ECO:0000313" key="2">
    <source>
        <dbReference type="EMBL" id="KIN02912.1"/>
    </source>
</evidence>